<protein>
    <recommendedName>
        <fullName evidence="5">Bacteriophage protein</fullName>
    </recommendedName>
</protein>
<keyword evidence="4" id="KW-1185">Reference proteome</keyword>
<evidence type="ECO:0000313" key="4">
    <source>
        <dbReference type="Proteomes" id="UP000319578"/>
    </source>
</evidence>
<dbReference type="RefSeq" id="WP_049741499.1">
    <property type="nucleotide sequence ID" value="NZ_BJON01000020.1"/>
</dbReference>
<dbReference type="EMBL" id="LGIQ01000011">
    <property type="protein sequence ID" value="KNB69482.1"/>
    <property type="molecule type" value="Genomic_DNA"/>
</dbReference>
<gene>
    <name evidence="2" type="ORF">ADS79_26775</name>
    <name evidence="1" type="ORF">BRE01_48670</name>
</gene>
<dbReference type="AlphaFoldDB" id="A0A0K9YLE7"/>
<dbReference type="PATRIC" id="fig|54915.3.peg.4532"/>
<name>A0A0K9YLE7_9BACL</name>
<evidence type="ECO:0000313" key="1">
    <source>
        <dbReference type="EMBL" id="GED71165.1"/>
    </source>
</evidence>
<reference evidence="2" key="2">
    <citation type="submission" date="2015-07" db="EMBL/GenBank/DDBJ databases">
        <title>MeaNS - Measles Nucleotide Surveillance Program.</title>
        <authorList>
            <person name="Tran T."/>
            <person name="Druce J."/>
        </authorList>
    </citation>
    <scope>NUCLEOTIDE SEQUENCE</scope>
    <source>
        <strain evidence="2">DSM 9887</strain>
    </source>
</reference>
<organism evidence="2 3">
    <name type="scientific">Brevibacillus reuszeri</name>
    <dbReference type="NCBI Taxonomy" id="54915"/>
    <lineage>
        <taxon>Bacteria</taxon>
        <taxon>Bacillati</taxon>
        <taxon>Bacillota</taxon>
        <taxon>Bacilli</taxon>
        <taxon>Bacillales</taxon>
        <taxon>Paenibacillaceae</taxon>
        <taxon>Brevibacillus</taxon>
    </lineage>
</organism>
<dbReference type="InterPro" id="IPR020288">
    <property type="entry name" value="Sheath_initiator"/>
</dbReference>
<proteinExistence type="predicted"/>
<evidence type="ECO:0008006" key="5">
    <source>
        <dbReference type="Google" id="ProtNLM"/>
    </source>
</evidence>
<reference evidence="1 4" key="3">
    <citation type="submission" date="2019-06" db="EMBL/GenBank/DDBJ databases">
        <title>Whole genome shotgun sequence of Brevibacillus reuszeri NBRC 15719.</title>
        <authorList>
            <person name="Hosoyama A."/>
            <person name="Uohara A."/>
            <person name="Ohji S."/>
            <person name="Ichikawa N."/>
        </authorList>
    </citation>
    <scope>NUCLEOTIDE SEQUENCE [LARGE SCALE GENOMIC DNA]</scope>
    <source>
        <strain evidence="1 4">NBRC 15719</strain>
    </source>
</reference>
<dbReference type="Pfam" id="PF10934">
    <property type="entry name" value="Sheath_initiator"/>
    <property type="match status" value="1"/>
</dbReference>
<evidence type="ECO:0000313" key="3">
    <source>
        <dbReference type="Proteomes" id="UP000036834"/>
    </source>
</evidence>
<dbReference type="EMBL" id="BJON01000020">
    <property type="protein sequence ID" value="GED71165.1"/>
    <property type="molecule type" value="Genomic_DNA"/>
</dbReference>
<reference evidence="3" key="1">
    <citation type="submission" date="2015-07" db="EMBL/GenBank/DDBJ databases">
        <title>Genome sequencing project for genomic taxonomy and phylogenomics of Bacillus-like bacteria.</title>
        <authorList>
            <person name="Liu B."/>
            <person name="Wang J."/>
            <person name="Zhu Y."/>
            <person name="Liu G."/>
            <person name="Chen Q."/>
            <person name="Chen Z."/>
            <person name="Lan J."/>
            <person name="Che J."/>
            <person name="Ge C."/>
            <person name="Shi H."/>
            <person name="Pan Z."/>
            <person name="Liu X."/>
        </authorList>
    </citation>
    <scope>NUCLEOTIDE SEQUENCE [LARGE SCALE GENOMIC DNA]</scope>
    <source>
        <strain evidence="3">DSM 9887</strain>
    </source>
</reference>
<evidence type="ECO:0000313" key="2">
    <source>
        <dbReference type="EMBL" id="KNB69482.1"/>
    </source>
</evidence>
<dbReference type="Proteomes" id="UP000036834">
    <property type="component" value="Unassembled WGS sequence"/>
</dbReference>
<comment type="caution">
    <text evidence="2">The sequence shown here is derived from an EMBL/GenBank/DDBJ whole genome shotgun (WGS) entry which is preliminary data.</text>
</comment>
<accession>A0A0K9YLE7</accession>
<dbReference type="Proteomes" id="UP000319578">
    <property type="component" value="Unassembled WGS sequence"/>
</dbReference>
<sequence length="120" mass="13697">MRYREMVGGDYTMGRPFLTKAAAVGQAIYTRLKLFMEEWWEQLDDGLPLFQNILGTIGHPDNIKGVDLLVQARIIETPHVSQITNFQSTYEDRTYKFQCTAETDFGEAIPITMAFGGREI</sequence>
<dbReference type="STRING" id="54915.ADS79_26775"/>